<dbReference type="RefSeq" id="WP_139562845.1">
    <property type="nucleotide sequence ID" value="NZ_JARBEV010000020.1"/>
</dbReference>
<dbReference type="SUPFAM" id="SSF82549">
    <property type="entry name" value="DAK1/DegV-like"/>
    <property type="match status" value="1"/>
</dbReference>
<protein>
    <submittedName>
        <fullName evidence="3">DegV family protein</fullName>
    </submittedName>
</protein>
<reference evidence="3 4" key="1">
    <citation type="submission" date="2018-05" db="EMBL/GenBank/DDBJ databases">
        <title>Lactobacillus sanfranciscensis Ah4 draft denome sequence.</title>
        <authorList>
            <person name="Zhang G."/>
        </authorList>
    </citation>
    <scope>NUCLEOTIDE SEQUENCE [LARGE SCALE GENOMIC DNA]</scope>
    <source>
        <strain evidence="3 4">Ah4</strain>
    </source>
</reference>
<dbReference type="PANTHER" id="PTHR33434">
    <property type="entry name" value="DEGV DOMAIN-CONTAINING PROTEIN DR_1986-RELATED"/>
    <property type="match status" value="1"/>
</dbReference>
<dbReference type="NCBIfam" id="TIGR00762">
    <property type="entry name" value="DegV"/>
    <property type="match status" value="1"/>
</dbReference>
<dbReference type="AlphaFoldDB" id="A0A5C4TIS1"/>
<dbReference type="InterPro" id="IPR050270">
    <property type="entry name" value="DegV_domain_contain"/>
</dbReference>
<sequence>MKTAILTDSSAYLSTEDIKRYNIHVIPISVVFGNESYREGIDIDNAEFYCKLNVSKKLPTTSQPPIGELIEIYNQLADEGYDTVISIHLASTISGLLSQVANVATMLDNIRVIPFDSEITVALMGDLVKYAAALANIGTNPDEIIKKLEEQRSTINELMVVDDINNLVKGGRLSNATAFIGGLLNIKPILTFDNQTDEIVAFDKVRTMKRALKRVESIVTDDLKNIDYKVKFFVIDANDRKAGDTWVKSIHEKFPNIKIEQGYFGPSIGAHLGEKALALGWEKDINFDEIK</sequence>
<dbReference type="Pfam" id="PF02645">
    <property type="entry name" value="DegV"/>
    <property type="match status" value="1"/>
</dbReference>
<dbReference type="Gene3D" id="3.40.50.10170">
    <property type="match status" value="1"/>
</dbReference>
<dbReference type="Proteomes" id="UP000313312">
    <property type="component" value="Unassembled WGS sequence"/>
</dbReference>
<keyword evidence="2" id="KW-0446">Lipid-binding</keyword>
<dbReference type="InterPro" id="IPR003797">
    <property type="entry name" value="DegV"/>
</dbReference>
<dbReference type="Gene3D" id="3.30.1180.10">
    <property type="match status" value="1"/>
</dbReference>
<dbReference type="EMBL" id="QFCR01000020">
    <property type="protein sequence ID" value="TNK90036.1"/>
    <property type="molecule type" value="Genomic_DNA"/>
</dbReference>
<name>A0A5C4TIS1_FRUSA</name>
<accession>A0A5C4TIS1</accession>
<comment type="function">
    <text evidence="1">May bind long-chain fatty acids, such as palmitate, and may play a role in lipid transport or fatty acid metabolism.</text>
</comment>
<dbReference type="GO" id="GO:0008289">
    <property type="term" value="F:lipid binding"/>
    <property type="evidence" value="ECO:0007669"/>
    <property type="project" value="UniProtKB-KW"/>
</dbReference>
<gene>
    <name evidence="3" type="ORF">DID87_05650</name>
</gene>
<evidence type="ECO:0000313" key="3">
    <source>
        <dbReference type="EMBL" id="TNK90036.1"/>
    </source>
</evidence>
<evidence type="ECO:0000256" key="1">
    <source>
        <dbReference type="ARBA" id="ARBA00003238"/>
    </source>
</evidence>
<evidence type="ECO:0000256" key="2">
    <source>
        <dbReference type="ARBA" id="ARBA00023121"/>
    </source>
</evidence>
<dbReference type="InterPro" id="IPR043168">
    <property type="entry name" value="DegV_C"/>
</dbReference>
<comment type="caution">
    <text evidence="3">The sequence shown here is derived from an EMBL/GenBank/DDBJ whole genome shotgun (WGS) entry which is preliminary data.</text>
</comment>
<evidence type="ECO:0000313" key="4">
    <source>
        <dbReference type="Proteomes" id="UP000313312"/>
    </source>
</evidence>
<dbReference type="PROSITE" id="PS51482">
    <property type="entry name" value="DEGV"/>
    <property type="match status" value="1"/>
</dbReference>
<organism evidence="3 4">
    <name type="scientific">Fructilactobacillus sanfranciscensis</name>
    <name type="common">Lactobacillus sanfranciscensis</name>
    <dbReference type="NCBI Taxonomy" id="1625"/>
    <lineage>
        <taxon>Bacteria</taxon>
        <taxon>Bacillati</taxon>
        <taxon>Bacillota</taxon>
        <taxon>Bacilli</taxon>
        <taxon>Lactobacillales</taxon>
        <taxon>Lactobacillaceae</taxon>
        <taxon>Fructilactobacillus</taxon>
    </lineage>
</organism>
<dbReference type="PANTHER" id="PTHR33434:SF2">
    <property type="entry name" value="FATTY ACID-BINDING PROTEIN TM_1468"/>
    <property type="match status" value="1"/>
</dbReference>
<proteinExistence type="predicted"/>